<dbReference type="AlphaFoldDB" id="A0A8H8R7Q1"/>
<dbReference type="PANTHER" id="PTHR13812:SF19">
    <property type="entry name" value="KETIMINE REDUCTASE MU-CRYSTALLIN"/>
    <property type="match status" value="1"/>
</dbReference>
<reference evidence="3 4" key="1">
    <citation type="submission" date="2018-05" db="EMBL/GenBank/DDBJ databases">
        <title>Genome sequencing and assembly of the regulated plant pathogen Lachnellula willkommii and related sister species for the development of diagnostic species identification markers.</title>
        <authorList>
            <person name="Giroux E."/>
            <person name="Bilodeau G."/>
        </authorList>
    </citation>
    <scope>NUCLEOTIDE SEQUENCE [LARGE SCALE GENOMIC DNA]</scope>
    <source>
        <strain evidence="3 4">CBS 185.66</strain>
    </source>
</reference>
<evidence type="ECO:0000313" key="4">
    <source>
        <dbReference type="Proteomes" id="UP000431533"/>
    </source>
</evidence>
<organism evidence="3 4">
    <name type="scientific">Lachnellula hyalina</name>
    <dbReference type="NCBI Taxonomy" id="1316788"/>
    <lineage>
        <taxon>Eukaryota</taxon>
        <taxon>Fungi</taxon>
        <taxon>Dikarya</taxon>
        <taxon>Ascomycota</taxon>
        <taxon>Pezizomycotina</taxon>
        <taxon>Leotiomycetes</taxon>
        <taxon>Helotiales</taxon>
        <taxon>Lachnaceae</taxon>
        <taxon>Lachnellula</taxon>
    </lineage>
</organism>
<feature type="compositionally biased region" description="Basic residues" evidence="2">
    <location>
        <begin position="402"/>
        <end position="418"/>
    </location>
</feature>
<dbReference type="Gene3D" id="3.40.50.720">
    <property type="entry name" value="NAD(P)-binding Rossmann-like Domain"/>
    <property type="match status" value="1"/>
</dbReference>
<dbReference type="RefSeq" id="XP_031008676.1">
    <property type="nucleotide sequence ID" value="XM_031146704.1"/>
</dbReference>
<name>A0A8H8R7Q1_9HELO</name>
<dbReference type="GeneID" id="41981922"/>
<feature type="compositionally biased region" description="Basic residues" evidence="2">
    <location>
        <begin position="499"/>
        <end position="508"/>
    </location>
</feature>
<evidence type="ECO:0000256" key="1">
    <source>
        <dbReference type="ARBA" id="ARBA00008903"/>
    </source>
</evidence>
<feature type="compositionally biased region" description="Low complexity" evidence="2">
    <location>
        <begin position="476"/>
        <end position="498"/>
    </location>
</feature>
<feature type="region of interest" description="Disordered" evidence="2">
    <location>
        <begin position="87"/>
        <end position="110"/>
    </location>
</feature>
<feature type="compositionally biased region" description="Polar residues" evidence="2">
    <location>
        <begin position="441"/>
        <end position="468"/>
    </location>
</feature>
<proteinExistence type="inferred from homology"/>
<gene>
    <name evidence="3" type="primary">YGL159W</name>
    <name evidence="3" type="ORF">LHYA1_G001724</name>
</gene>
<evidence type="ECO:0008006" key="5">
    <source>
        <dbReference type="Google" id="ProtNLM"/>
    </source>
</evidence>
<accession>A0A8H8R7Q1</accession>
<dbReference type="SUPFAM" id="SSF51735">
    <property type="entry name" value="NAD(P)-binding Rossmann-fold domains"/>
    <property type="match status" value="1"/>
</dbReference>
<feature type="compositionally biased region" description="Low complexity" evidence="2">
    <location>
        <begin position="351"/>
        <end position="364"/>
    </location>
</feature>
<sequence length="557" mass="62458">MPLTILSNKNIQHLLLDLRKEYLHQMMERLREALDEYSLSKTKDGCSADNQPEPTSVESSHGTTTRFTPAISSSYLGMKVVTQATVTVPEDSSSETLDRESEEAMVSSPANNPRGALLIMSNTSEPIGIINAQEFTAFRTALTSSLLLLHRRKVKTLTVFGTGKQAFWHVRLALCLHGHTIKNVHFINRDFSENAMSILRNFYKYDPLVREREGWPSTSFSLLTPYYEEYRRMINKQIRDADVIYCTTPSTEPLFDHRILTETQGRQKGRLIVAVGSYKDSMIEIPQEIIHQAVKRHGAGHHLHKHAEEGGVIIVDTLACLTNTGELTQAKLRETEVVELGELVMLERLAPSVEESSNSSMSDEASPRSSFEGLSMTTIFSPSISKTDSPPEERHGLSHIFPSHRPHHLPSIFHRRKDSRSSEKDMLATSSENSQPRRPDFSISSLHPQSHPQPQRSDSLQSNRTGSSTDHRPPISHRSSSGISHSPIQGTPTSSKQQQQRKKTHKSQNAKDDLCRWLTKGNVIYKSIGIGLVDLVIGTELIKMAMEEGVGVTMQHF</sequence>
<dbReference type="Proteomes" id="UP000431533">
    <property type="component" value="Unassembled WGS sequence"/>
</dbReference>
<feature type="region of interest" description="Disordered" evidence="2">
    <location>
        <begin position="351"/>
        <end position="509"/>
    </location>
</feature>
<comment type="similarity">
    <text evidence="1">Belongs to the ornithine cyclodeaminase/mu-crystallin family.</text>
</comment>
<dbReference type="InterPro" id="IPR003462">
    <property type="entry name" value="ODC_Mu_crystall"/>
</dbReference>
<dbReference type="FunFam" id="3.40.50.720:FF:000577">
    <property type="entry name" value="Proline utilization protein PrnX, putative"/>
    <property type="match status" value="1"/>
</dbReference>
<dbReference type="EMBL" id="QGMH01000013">
    <property type="protein sequence ID" value="TVY29889.1"/>
    <property type="molecule type" value="Genomic_DNA"/>
</dbReference>
<dbReference type="OrthoDB" id="41492at2759"/>
<feature type="region of interest" description="Disordered" evidence="2">
    <location>
        <begin position="42"/>
        <end position="65"/>
    </location>
</feature>
<dbReference type="GO" id="GO:0005737">
    <property type="term" value="C:cytoplasm"/>
    <property type="evidence" value="ECO:0007669"/>
    <property type="project" value="TreeGrafter"/>
</dbReference>
<evidence type="ECO:0000313" key="3">
    <source>
        <dbReference type="EMBL" id="TVY29889.1"/>
    </source>
</evidence>
<protein>
    <recommendedName>
        <fullName evidence="5">Delta(1)-pyrroline-2-carboxylate reductase</fullName>
    </recommendedName>
</protein>
<dbReference type="InterPro" id="IPR036291">
    <property type="entry name" value="NAD(P)-bd_dom_sf"/>
</dbReference>
<evidence type="ECO:0000256" key="2">
    <source>
        <dbReference type="SAM" id="MobiDB-lite"/>
    </source>
</evidence>
<feature type="compositionally biased region" description="Polar residues" evidence="2">
    <location>
        <begin position="48"/>
        <end position="65"/>
    </location>
</feature>
<feature type="compositionally biased region" description="Polar residues" evidence="2">
    <location>
        <begin position="375"/>
        <end position="388"/>
    </location>
</feature>
<dbReference type="PANTHER" id="PTHR13812">
    <property type="entry name" value="KETIMINE REDUCTASE MU-CRYSTALLIN"/>
    <property type="match status" value="1"/>
</dbReference>
<comment type="caution">
    <text evidence="3">The sequence shown here is derived from an EMBL/GenBank/DDBJ whole genome shotgun (WGS) entry which is preliminary data.</text>
</comment>
<keyword evidence="4" id="KW-1185">Reference proteome</keyword>